<sequence>MTKDDTTEYEKESRGREQVFDVDEELIEVNDFEGNEIMCQKIKADFDLGLYIVINS</sequence>
<accession>A0A955L3F3</accession>
<name>A0A955L3F3_9BACT</name>
<reference evidence="1" key="2">
    <citation type="journal article" date="2021" name="Microbiome">
        <title>Successional dynamics and alternative stable states in a saline activated sludge microbial community over 9 years.</title>
        <authorList>
            <person name="Wang Y."/>
            <person name="Ye J."/>
            <person name="Ju F."/>
            <person name="Liu L."/>
            <person name="Boyd J.A."/>
            <person name="Deng Y."/>
            <person name="Parks D.H."/>
            <person name="Jiang X."/>
            <person name="Yin X."/>
            <person name="Woodcroft B.J."/>
            <person name="Tyson G.W."/>
            <person name="Hugenholtz P."/>
            <person name="Polz M.F."/>
            <person name="Zhang T."/>
        </authorList>
    </citation>
    <scope>NUCLEOTIDE SEQUENCE</scope>
    <source>
        <strain evidence="1">HKST-UBA10</strain>
    </source>
</reference>
<dbReference type="AlphaFoldDB" id="A0A955L3F3"/>
<evidence type="ECO:0000313" key="1">
    <source>
        <dbReference type="EMBL" id="MCA9382164.1"/>
    </source>
</evidence>
<gene>
    <name evidence="1" type="ORF">KC660_02025</name>
</gene>
<dbReference type="EMBL" id="JAGQLG010000072">
    <property type="protein sequence ID" value="MCA9382164.1"/>
    <property type="molecule type" value="Genomic_DNA"/>
</dbReference>
<organism evidence="1 2">
    <name type="scientific">Candidatus Dojkabacteria bacterium</name>
    <dbReference type="NCBI Taxonomy" id="2099670"/>
    <lineage>
        <taxon>Bacteria</taxon>
        <taxon>Candidatus Dojkabacteria</taxon>
    </lineage>
</organism>
<proteinExistence type="predicted"/>
<dbReference type="Proteomes" id="UP000782843">
    <property type="component" value="Unassembled WGS sequence"/>
</dbReference>
<protein>
    <submittedName>
        <fullName evidence="1">Uncharacterized protein</fullName>
    </submittedName>
</protein>
<reference evidence="1" key="1">
    <citation type="submission" date="2020-04" db="EMBL/GenBank/DDBJ databases">
        <authorList>
            <person name="Zhang T."/>
        </authorList>
    </citation>
    <scope>NUCLEOTIDE SEQUENCE</scope>
    <source>
        <strain evidence="1">HKST-UBA10</strain>
    </source>
</reference>
<comment type="caution">
    <text evidence="1">The sequence shown here is derived from an EMBL/GenBank/DDBJ whole genome shotgun (WGS) entry which is preliminary data.</text>
</comment>
<evidence type="ECO:0000313" key="2">
    <source>
        <dbReference type="Proteomes" id="UP000782843"/>
    </source>
</evidence>